<dbReference type="Pfam" id="PF00746">
    <property type="entry name" value="Gram_pos_anchor"/>
    <property type="match status" value="1"/>
</dbReference>
<protein>
    <submittedName>
        <fullName evidence="10">Isopeptide-forming domain-containing fimbrial protein</fullName>
    </submittedName>
</protein>
<evidence type="ECO:0000256" key="7">
    <source>
        <dbReference type="SAM" id="SignalP"/>
    </source>
</evidence>
<evidence type="ECO:0000256" key="4">
    <source>
        <dbReference type="ARBA" id="ARBA00023088"/>
    </source>
</evidence>
<feature type="chain" id="PRO_5045521930" evidence="7">
    <location>
        <begin position="32"/>
        <end position="590"/>
    </location>
</feature>
<evidence type="ECO:0000313" key="10">
    <source>
        <dbReference type="EMBL" id="MBW3083471.1"/>
    </source>
</evidence>
<keyword evidence="3 7" id="KW-0732">Signal</keyword>
<keyword evidence="6" id="KW-1133">Transmembrane helix</keyword>
<gene>
    <name evidence="10" type="ORF">KIH73_08910</name>
</gene>
<evidence type="ECO:0000256" key="6">
    <source>
        <dbReference type="SAM" id="Phobius"/>
    </source>
</evidence>
<keyword evidence="11" id="KW-1185">Reference proteome</keyword>
<evidence type="ECO:0000259" key="9">
    <source>
        <dbReference type="Pfam" id="PF17802"/>
    </source>
</evidence>
<dbReference type="EMBL" id="JAHBBD010000023">
    <property type="protein sequence ID" value="MBW3083471.1"/>
    <property type="molecule type" value="Genomic_DNA"/>
</dbReference>
<name>A0ABS6WAF4_9BIFI</name>
<feature type="domain" description="Gram-positive cocci surface proteins LPxTG" evidence="8">
    <location>
        <begin position="547"/>
        <end position="582"/>
    </location>
</feature>
<dbReference type="Pfam" id="PF17802">
    <property type="entry name" value="SpaA"/>
    <property type="match status" value="1"/>
</dbReference>
<dbReference type="InterPro" id="IPR026466">
    <property type="entry name" value="Fim_isopep_form_D2_dom"/>
</dbReference>
<reference evidence="10 11" key="1">
    <citation type="submission" date="2021-05" db="EMBL/GenBank/DDBJ databases">
        <title>Phylogenetic classification of ten novel species belonging to the genus Bifidobacterium comprising B. colchicus sp. nov., B. abeli sp. nov., B. bicoloris sp. nov., B. guerezis sp. nov., B. rosaliae sp. nov., B. santillanensis sp. nov., B. argentati sp. nov., B. amazzoni sp. nov., B. pluviali sp. nov., and B. pinnaculum sp. nov.</title>
        <authorList>
            <person name="Lugli G.A."/>
            <person name="Ruiz Garcia L."/>
            <person name="Margolles A."/>
            <person name="Ventura M."/>
        </authorList>
    </citation>
    <scope>NUCLEOTIDE SEQUENCE [LARGE SCALE GENOMIC DNA]</scope>
    <source>
        <strain evidence="10 11">6T3</strain>
    </source>
</reference>
<organism evidence="10 11">
    <name type="scientific">Bifidobacterium phasiani</name>
    <dbReference type="NCBI Taxonomy" id="2834431"/>
    <lineage>
        <taxon>Bacteria</taxon>
        <taxon>Bacillati</taxon>
        <taxon>Actinomycetota</taxon>
        <taxon>Actinomycetes</taxon>
        <taxon>Bifidobacteriales</taxon>
        <taxon>Bifidobacteriaceae</taxon>
        <taxon>Bifidobacterium</taxon>
    </lineage>
</organism>
<evidence type="ECO:0000256" key="2">
    <source>
        <dbReference type="ARBA" id="ARBA00022525"/>
    </source>
</evidence>
<feature type="transmembrane region" description="Helical" evidence="6">
    <location>
        <begin position="557"/>
        <end position="579"/>
    </location>
</feature>
<feature type="signal peptide" evidence="7">
    <location>
        <begin position="1"/>
        <end position="31"/>
    </location>
</feature>
<keyword evidence="6" id="KW-0472">Membrane</keyword>
<evidence type="ECO:0000256" key="5">
    <source>
        <dbReference type="SAM" id="MobiDB-lite"/>
    </source>
</evidence>
<evidence type="ECO:0000313" key="11">
    <source>
        <dbReference type="Proteomes" id="UP000812844"/>
    </source>
</evidence>
<proteinExistence type="predicted"/>
<sequence>MKGTIKRALAGITAAAVAAAGLAVGAVTASAAQLTLTPATITLTGGAEKLRGHSFKYVKLADYYANDDGQLSVKTVDVKSVSSVIDKALDDATDDSSTWDDDDTNSDPMLWVALNMQSSVEAPYAGELRNFVNGLASLESTVESAQVTIPTNYAEDTYPIAMSEPGIYVLFDQFETQKGEDGETITKSLPILIGTKVMNGDAVYKDMDGTIEIKNSIDTFDKGKVDVNQDGQDEHYSIGDEVPFYLTTPVPTTTNIPGYSLAFADKPSTGLTIRANTLQVFIDLDGDRVLDRDTDVLLTKDTDYKVDGFGVTGAEDLVGNDDDDNAKFTVTMTDKWLYGEHQKYATKDLVVTYTGFVNGDAPELGPDNDAKVTDNGNIREDWDSVELSWFRFEKTDAFGKGLANAKFQIKREGEPLNLVCTSPGDEKNPAVYRLHDGVENTSSTNTVVTPASGKVKIQGIAAGEMLTVEETEVPNGYLKDYRSSFIVEVGGDWSHFSPIDDEHGLVTVIKGNEDSTDSCRMPRSSDSSESRGVGLNPMCAVRVMNVQSVSQLPKTGAAGITMFVVLGLLIAGVGVTVYVKSRGVRNALRG</sequence>
<dbReference type="NCBIfam" id="TIGR01167">
    <property type="entry name" value="LPXTG_anchor"/>
    <property type="match status" value="1"/>
</dbReference>
<keyword evidence="2" id="KW-0964">Secreted</keyword>
<evidence type="ECO:0000256" key="1">
    <source>
        <dbReference type="ARBA" id="ARBA00022512"/>
    </source>
</evidence>
<dbReference type="InterPro" id="IPR019931">
    <property type="entry name" value="LPXTG_anchor"/>
</dbReference>
<keyword evidence="1" id="KW-0134">Cell wall</keyword>
<dbReference type="NCBIfam" id="TIGR04226">
    <property type="entry name" value="RrgB_K2N_iso_D2"/>
    <property type="match status" value="1"/>
</dbReference>
<accession>A0ABS6WAF4</accession>
<evidence type="ECO:0000259" key="8">
    <source>
        <dbReference type="Pfam" id="PF00746"/>
    </source>
</evidence>
<feature type="domain" description="SpaA-like prealbumin fold" evidence="9">
    <location>
        <begin position="390"/>
        <end position="488"/>
    </location>
</feature>
<dbReference type="Proteomes" id="UP000812844">
    <property type="component" value="Unassembled WGS sequence"/>
</dbReference>
<dbReference type="InterPro" id="IPR041033">
    <property type="entry name" value="SpaA_PFL_dom_1"/>
</dbReference>
<keyword evidence="6" id="KW-0812">Transmembrane</keyword>
<feature type="region of interest" description="Disordered" evidence="5">
    <location>
        <begin position="513"/>
        <end position="533"/>
    </location>
</feature>
<dbReference type="RefSeq" id="WP_219082676.1">
    <property type="nucleotide sequence ID" value="NZ_JAHBBD010000023.1"/>
</dbReference>
<evidence type="ECO:0000256" key="3">
    <source>
        <dbReference type="ARBA" id="ARBA00022729"/>
    </source>
</evidence>
<keyword evidence="4" id="KW-0572">Peptidoglycan-anchor</keyword>
<comment type="caution">
    <text evidence="10">The sequence shown here is derived from an EMBL/GenBank/DDBJ whole genome shotgun (WGS) entry which is preliminary data.</text>
</comment>